<keyword evidence="1" id="KW-0732">Signal</keyword>
<gene>
    <name evidence="2" type="ORF">VSR33_05340</name>
</gene>
<feature type="signal peptide" evidence="1">
    <location>
        <begin position="1"/>
        <end position="29"/>
    </location>
</feature>
<sequence length="148" mass="15754">MTRILIQRTVSTLAVAVPALACAVGTSQAKPVKYRCTADRNIVSHYLHVTVDDEKVSEFSYTAGTPAEESINSCSVDSNVATVSDTAPGVQSFSTSAGEILVTRKGKKFVFDFSKLKVPDLCGQSSTIAKHIAITPGSRRCSDVVNVE</sequence>
<keyword evidence="3" id="KW-1185">Reference proteome</keyword>
<comment type="caution">
    <text evidence="2">The sequence shown here is derived from an EMBL/GenBank/DDBJ whole genome shotgun (WGS) entry which is preliminary data.</text>
</comment>
<dbReference type="EMBL" id="JAYMRW010000002">
    <property type="protein sequence ID" value="MEM5446913.1"/>
    <property type="molecule type" value="Genomic_DNA"/>
</dbReference>
<name>A0ABU9S7S0_9BURK</name>
<evidence type="ECO:0000313" key="3">
    <source>
        <dbReference type="Proteomes" id="UP001390669"/>
    </source>
</evidence>
<evidence type="ECO:0000313" key="2">
    <source>
        <dbReference type="EMBL" id="MEM5446913.1"/>
    </source>
</evidence>
<organism evidence="2 3">
    <name type="scientific">Paraburkholderia guartelaensis</name>
    <dbReference type="NCBI Taxonomy" id="2546446"/>
    <lineage>
        <taxon>Bacteria</taxon>
        <taxon>Pseudomonadati</taxon>
        <taxon>Pseudomonadota</taxon>
        <taxon>Betaproteobacteria</taxon>
        <taxon>Burkholderiales</taxon>
        <taxon>Burkholderiaceae</taxon>
        <taxon>Paraburkholderia</taxon>
    </lineage>
</organism>
<reference evidence="2 3" key="1">
    <citation type="submission" date="2024-01" db="EMBL/GenBank/DDBJ databases">
        <title>The diversity of rhizobia nodulating Mimosa spp. in eleven states of Brazil covering several biomes is determined by host plant, location, and edaphic factors.</title>
        <authorList>
            <person name="Rouws L."/>
            <person name="Barauna A."/>
            <person name="Beukes C."/>
            <person name="De Faria S.M."/>
            <person name="Gross E."/>
            <person name="Dos Reis Junior F.B."/>
            <person name="Simon M."/>
            <person name="Maluk M."/>
            <person name="Odee D.W."/>
            <person name="Kenicer G."/>
            <person name="Young J.P.W."/>
            <person name="Reis V.M."/>
            <person name="Zilli J."/>
            <person name="James E.K."/>
        </authorList>
    </citation>
    <scope>NUCLEOTIDE SEQUENCE [LARGE SCALE GENOMIC DNA]</scope>
    <source>
        <strain evidence="2 3">JPY164</strain>
    </source>
</reference>
<accession>A0ABU9S7S0</accession>
<evidence type="ECO:0000256" key="1">
    <source>
        <dbReference type="SAM" id="SignalP"/>
    </source>
</evidence>
<dbReference type="Proteomes" id="UP001390669">
    <property type="component" value="Unassembled WGS sequence"/>
</dbReference>
<feature type="chain" id="PRO_5046238382" evidence="1">
    <location>
        <begin position="30"/>
        <end position="148"/>
    </location>
</feature>
<proteinExistence type="predicted"/>
<protein>
    <submittedName>
        <fullName evidence="2">Uncharacterized protein</fullName>
    </submittedName>
</protein>
<dbReference type="RefSeq" id="WP_406951546.1">
    <property type="nucleotide sequence ID" value="NZ_JAYMRW010000002.1"/>
</dbReference>